<evidence type="ECO:0000256" key="4">
    <source>
        <dbReference type="ARBA" id="ARBA00022692"/>
    </source>
</evidence>
<keyword evidence="4 7" id="KW-0812">Transmembrane</keyword>
<reference evidence="9 10" key="1">
    <citation type="submission" date="2017-04" db="EMBL/GenBank/DDBJ databases">
        <authorList>
            <person name="Afonso C.L."/>
            <person name="Miller P.J."/>
            <person name="Scott M.A."/>
            <person name="Spackman E."/>
            <person name="Goraichik I."/>
            <person name="Dimitrov K.M."/>
            <person name="Suarez D.L."/>
            <person name="Swayne D.E."/>
        </authorList>
    </citation>
    <scope>NUCLEOTIDE SEQUENCE [LARGE SCALE GENOMIC DNA]</scope>
    <source>
        <strain evidence="9 10">DSM 26133</strain>
    </source>
</reference>
<dbReference type="PANTHER" id="PTHR30506:SF3">
    <property type="entry name" value="UPF0126 INNER MEMBRANE PROTEIN YADS-RELATED"/>
    <property type="match status" value="1"/>
</dbReference>
<evidence type="ECO:0000256" key="6">
    <source>
        <dbReference type="ARBA" id="ARBA00023136"/>
    </source>
</evidence>
<evidence type="ECO:0000256" key="5">
    <source>
        <dbReference type="ARBA" id="ARBA00022989"/>
    </source>
</evidence>
<evidence type="ECO:0000313" key="10">
    <source>
        <dbReference type="Proteomes" id="UP000192472"/>
    </source>
</evidence>
<keyword evidence="3" id="KW-1003">Cell membrane</keyword>
<feature type="transmembrane region" description="Helical" evidence="7">
    <location>
        <begin position="6"/>
        <end position="23"/>
    </location>
</feature>
<evidence type="ECO:0000256" key="1">
    <source>
        <dbReference type="ARBA" id="ARBA00004651"/>
    </source>
</evidence>
<dbReference type="EMBL" id="FWYF01000003">
    <property type="protein sequence ID" value="SMD36144.1"/>
    <property type="molecule type" value="Genomic_DNA"/>
</dbReference>
<feature type="transmembrane region" description="Helical" evidence="7">
    <location>
        <begin position="116"/>
        <end position="137"/>
    </location>
</feature>
<feature type="transmembrane region" description="Helical" evidence="7">
    <location>
        <begin position="149"/>
        <end position="167"/>
    </location>
</feature>
<feature type="domain" description="Glycine transporter" evidence="8">
    <location>
        <begin position="92"/>
        <end position="164"/>
    </location>
</feature>
<dbReference type="RefSeq" id="WP_084373406.1">
    <property type="nucleotide sequence ID" value="NZ_FWYF01000003.1"/>
</dbReference>
<feature type="transmembrane region" description="Helical" evidence="7">
    <location>
        <begin position="173"/>
        <end position="190"/>
    </location>
</feature>
<evidence type="ECO:0000259" key="8">
    <source>
        <dbReference type="Pfam" id="PF03458"/>
    </source>
</evidence>
<comment type="subcellular location">
    <subcellularLocation>
        <location evidence="1">Cell membrane</location>
        <topology evidence="1">Multi-pass membrane protein</topology>
    </subcellularLocation>
</comment>
<protein>
    <submittedName>
        <fullName evidence="9">Uncharacterized membrane protein YeiH</fullName>
    </submittedName>
</protein>
<feature type="transmembrane region" description="Helical" evidence="7">
    <location>
        <begin position="64"/>
        <end position="79"/>
    </location>
</feature>
<evidence type="ECO:0000256" key="3">
    <source>
        <dbReference type="ARBA" id="ARBA00022475"/>
    </source>
</evidence>
<comment type="similarity">
    <text evidence="2">Belongs to the UPF0126 family.</text>
</comment>
<proteinExistence type="inferred from homology"/>
<keyword evidence="10" id="KW-1185">Reference proteome</keyword>
<dbReference type="InterPro" id="IPR005115">
    <property type="entry name" value="Gly_transporter"/>
</dbReference>
<dbReference type="Pfam" id="PF03458">
    <property type="entry name" value="Gly_transporter"/>
    <property type="match status" value="2"/>
</dbReference>
<feature type="domain" description="Glycine transporter" evidence="8">
    <location>
        <begin position="6"/>
        <end position="80"/>
    </location>
</feature>
<keyword evidence="5 7" id="KW-1133">Transmembrane helix</keyword>
<feature type="transmembrane region" description="Helical" evidence="7">
    <location>
        <begin position="30"/>
        <end position="52"/>
    </location>
</feature>
<organism evidence="9 10">
    <name type="scientific">Reichenbachiella faecimaris</name>
    <dbReference type="NCBI Taxonomy" id="692418"/>
    <lineage>
        <taxon>Bacteria</taxon>
        <taxon>Pseudomonadati</taxon>
        <taxon>Bacteroidota</taxon>
        <taxon>Cytophagia</taxon>
        <taxon>Cytophagales</taxon>
        <taxon>Reichenbachiellaceae</taxon>
        <taxon>Reichenbachiella</taxon>
    </lineage>
</organism>
<dbReference type="OrthoDB" id="9791874at2"/>
<accession>A0A1W2GHX6</accession>
<keyword evidence="6 7" id="KW-0472">Membrane</keyword>
<dbReference type="Proteomes" id="UP000192472">
    <property type="component" value="Unassembled WGS sequence"/>
</dbReference>
<name>A0A1W2GHX6_REIFA</name>
<dbReference type="GO" id="GO:0005886">
    <property type="term" value="C:plasma membrane"/>
    <property type="evidence" value="ECO:0007669"/>
    <property type="project" value="UniProtKB-SubCell"/>
</dbReference>
<dbReference type="PANTHER" id="PTHR30506">
    <property type="entry name" value="INNER MEMBRANE PROTEIN"/>
    <property type="match status" value="1"/>
</dbReference>
<evidence type="ECO:0000256" key="7">
    <source>
        <dbReference type="SAM" id="Phobius"/>
    </source>
</evidence>
<evidence type="ECO:0000256" key="2">
    <source>
        <dbReference type="ARBA" id="ARBA00008193"/>
    </source>
</evidence>
<sequence length="200" mass="21726">MDLIYTLNIIGTFVFAISGALTASEKKMDAFGSAVIALITALGGGTLRDILIGSQPVGWLLDPNYLYTVLAALAFSYFFKKWIVKLTRTMFLFDTIGIGLFAVLGMQKTLSFGLSPAIAIMMGAVSAVFGGVLRDVLSNRVPLIFRKEIYATACLAGATLYYGLTFTRLPENWSIWIAIVVVMGIRILAVRRGWGLPGIK</sequence>
<dbReference type="AlphaFoldDB" id="A0A1W2GHX6"/>
<evidence type="ECO:0000313" key="9">
    <source>
        <dbReference type="EMBL" id="SMD36144.1"/>
    </source>
</evidence>
<gene>
    <name evidence="9" type="ORF">SAMN04488029_2743</name>
</gene>